<dbReference type="PANTHER" id="PTHR43272:SF3">
    <property type="entry name" value="LONG CHAIN ACYL-COA SYNTHETASE 4"/>
    <property type="match status" value="1"/>
</dbReference>
<dbReference type="InterPro" id="IPR045851">
    <property type="entry name" value="AMP-bd_C_sf"/>
</dbReference>
<dbReference type="SUPFAM" id="SSF56801">
    <property type="entry name" value="Acetyl-CoA synthetase-like"/>
    <property type="match status" value="1"/>
</dbReference>
<evidence type="ECO:0000313" key="3">
    <source>
        <dbReference type="EMBL" id="CAD8595289.1"/>
    </source>
</evidence>
<dbReference type="InterPro" id="IPR042099">
    <property type="entry name" value="ANL_N_sf"/>
</dbReference>
<dbReference type="InterPro" id="IPR020845">
    <property type="entry name" value="AMP-binding_CS"/>
</dbReference>
<dbReference type="Gene3D" id="3.30.300.30">
    <property type="match status" value="1"/>
</dbReference>
<dbReference type="PANTHER" id="PTHR43272">
    <property type="entry name" value="LONG-CHAIN-FATTY-ACID--COA LIGASE"/>
    <property type="match status" value="1"/>
</dbReference>
<accession>A0A7S0KYI4</accession>
<dbReference type="GO" id="GO:0005783">
    <property type="term" value="C:endoplasmic reticulum"/>
    <property type="evidence" value="ECO:0007669"/>
    <property type="project" value="TreeGrafter"/>
</dbReference>
<dbReference type="InterPro" id="IPR000873">
    <property type="entry name" value="AMP-dep_synth/lig_dom"/>
</dbReference>
<protein>
    <recommendedName>
        <fullName evidence="2">AMP-dependent synthetase/ligase domain-containing protein</fullName>
    </recommendedName>
</protein>
<sequence>MTMERLCGSGETGDAAASGVVKDGVLRNVSGTDNLLKYTSAGEGLKTLYDTFVYGVKRNPSAECLGRRKSIETPYEWKTYKEIQSEVAAIGAYLASLGIKQNERVGLSGKNAPEYLTAIVGCFYAGITTVPIYDTFGETECKYIMEQAETKAVFVSSDNASKVLEWGKDVASLTKVIVWGEPSKELLENETVISFEEAVKLGKESPSEARAPTAEDLAIIMYTSGTTGMPKGVMLTHEALVATCAGAESYFDVNGYKIDHNDVFMSYLPLAHVFDFFSENLFLFLGAKIGYYRGDQKTLVDDIGALKPTFFVGVPRVFERIYKRVDGMVQSGSGIKKFLFNHFFASKRDAMAAGKPFDKSSRLGDKLVFSKVKARLGGNVRIICSGGAPLPHHVEEWLKVTMCCPVVQGYGLTETCACSAVALPDRKEQIGTVGPPTVSLECKLDAVPDMGYDGSESGGGEICFRGPSVMKGYYQKAEATAEVLEADGWFHTGDIGKIVEGGCLKIVDRKKQLFKLSQGEYVSPERVEGIAAKSPLVGQIFVHGTSTEATLVAVVVPSEDAIEKYGGKEKCASSEELKAEIVKDLDKVCRAEGCKGYEVPKGVILHAEEFTPESGFVTPSFKLKRPTLKKHFAGEIDAVYKSLSS</sequence>
<proteinExistence type="predicted"/>
<evidence type="ECO:0000259" key="2">
    <source>
        <dbReference type="Pfam" id="PF00501"/>
    </source>
</evidence>
<dbReference type="PRINTS" id="PR00154">
    <property type="entry name" value="AMPBINDING"/>
</dbReference>
<dbReference type="GO" id="GO:0016020">
    <property type="term" value="C:membrane"/>
    <property type="evidence" value="ECO:0007669"/>
    <property type="project" value="TreeGrafter"/>
</dbReference>
<comment type="catalytic activity">
    <reaction evidence="1">
        <text>a long-chain fatty acid + ATP + CoA = a long-chain fatty acyl-CoA + AMP + diphosphate</text>
        <dbReference type="Rhea" id="RHEA:15421"/>
        <dbReference type="ChEBI" id="CHEBI:30616"/>
        <dbReference type="ChEBI" id="CHEBI:33019"/>
        <dbReference type="ChEBI" id="CHEBI:57287"/>
        <dbReference type="ChEBI" id="CHEBI:57560"/>
        <dbReference type="ChEBI" id="CHEBI:83139"/>
        <dbReference type="ChEBI" id="CHEBI:456215"/>
        <dbReference type="EC" id="6.2.1.3"/>
    </reaction>
    <physiologicalReaction direction="left-to-right" evidence="1">
        <dbReference type="Rhea" id="RHEA:15422"/>
    </physiologicalReaction>
</comment>
<dbReference type="Gene3D" id="3.40.50.12780">
    <property type="entry name" value="N-terminal domain of ligase-like"/>
    <property type="match status" value="1"/>
</dbReference>
<dbReference type="Pfam" id="PF00501">
    <property type="entry name" value="AMP-binding"/>
    <property type="match status" value="1"/>
</dbReference>
<dbReference type="InterPro" id="IPR020459">
    <property type="entry name" value="AMP-binding"/>
</dbReference>
<gene>
    <name evidence="3" type="ORF">AGLA0713_LOCUS117</name>
</gene>
<dbReference type="GO" id="GO:0004467">
    <property type="term" value="F:long-chain fatty acid-CoA ligase activity"/>
    <property type="evidence" value="ECO:0007669"/>
    <property type="project" value="UniProtKB-EC"/>
</dbReference>
<dbReference type="Pfam" id="PF23562">
    <property type="entry name" value="AMP-binding_C_3"/>
    <property type="match status" value="1"/>
</dbReference>
<dbReference type="EMBL" id="HBEX01000192">
    <property type="protein sequence ID" value="CAD8595289.1"/>
    <property type="molecule type" value="Transcribed_RNA"/>
</dbReference>
<feature type="domain" description="AMP-dependent synthetase/ligase" evidence="2">
    <location>
        <begin position="58"/>
        <end position="474"/>
    </location>
</feature>
<organism evidence="3">
    <name type="scientific">Asterionellopsis glacialis</name>
    <dbReference type="NCBI Taxonomy" id="33640"/>
    <lineage>
        <taxon>Eukaryota</taxon>
        <taxon>Sar</taxon>
        <taxon>Stramenopiles</taxon>
        <taxon>Ochrophyta</taxon>
        <taxon>Bacillariophyta</taxon>
        <taxon>Fragilariophyceae</taxon>
        <taxon>Fragilariophycidae</taxon>
        <taxon>Fragilariales</taxon>
        <taxon>Fragilariaceae</taxon>
        <taxon>Asterionellopsis</taxon>
    </lineage>
</organism>
<reference evidence="3" key="1">
    <citation type="submission" date="2021-01" db="EMBL/GenBank/DDBJ databases">
        <authorList>
            <person name="Corre E."/>
            <person name="Pelletier E."/>
            <person name="Niang G."/>
            <person name="Scheremetjew M."/>
            <person name="Finn R."/>
            <person name="Kale V."/>
            <person name="Holt S."/>
            <person name="Cochrane G."/>
            <person name="Meng A."/>
            <person name="Brown T."/>
            <person name="Cohen L."/>
        </authorList>
    </citation>
    <scope>NUCLEOTIDE SEQUENCE</scope>
</reference>
<name>A0A7S0KYI4_9STRA</name>
<dbReference type="AlphaFoldDB" id="A0A7S0KYI4"/>
<evidence type="ECO:0000256" key="1">
    <source>
        <dbReference type="ARBA" id="ARBA00024484"/>
    </source>
</evidence>
<dbReference type="PROSITE" id="PS00455">
    <property type="entry name" value="AMP_BINDING"/>
    <property type="match status" value="1"/>
</dbReference>